<keyword evidence="2" id="KW-1185">Reference proteome</keyword>
<comment type="caution">
    <text evidence="1">The sequence shown here is derived from an EMBL/GenBank/DDBJ whole genome shotgun (WGS) entry which is preliminary data.</text>
</comment>
<sequence length="449" mass="50008">METRYLSITLPDASSYSIPVNFTQEGQGIISGETLAKKTGLLIYDRYLNHTISELVTITHVDPKNLELYYRGFPISTVSRKCDFLDTVILLHKGTLPNQQEKQWLKKQLAENSILDRKIQKGLSQIISSYSHDANPIAILSSGLSYLAAECPLPLRNETEQLQAVIKALAVSPIIVAMIIQHFRQESFEFPENFGADGEDYDYAHNLLAMIHGANQVSSEQQTLMDKLLVIHADAGLAPSTFAGVQNISHGTSMWNALVSMVNALCGDRHGGANIRVLRMFDEIARLDGDLEQSLKTYIDKAIEQKNRIPGLGHIDFKGLDPRAKILAQICDKLINDSQGDTFMHIARKMHYLVDSMAQFDTVKPNIDFYSGLLWRTLGIPDMLMTVMFYCSRVAGCTAHFCIATHNKKIVFPNNCIAGSTGLSFDNNSQVVSYMSPLFNVKTEETNPA</sequence>
<protein>
    <submittedName>
        <fullName evidence="1">Citrate/2-methylcitrate synthase</fullName>
    </submittedName>
</protein>
<dbReference type="Proteomes" id="UP001517388">
    <property type="component" value="Unassembled WGS sequence"/>
</dbReference>
<name>A0ACC7S6J7_DOLFA</name>
<evidence type="ECO:0000313" key="1">
    <source>
        <dbReference type="EMBL" id="MTJ44040.1"/>
    </source>
</evidence>
<gene>
    <name evidence="1" type="ORF">FJR39_12945</name>
</gene>
<accession>A0ACC7S6J7</accession>
<organism evidence="1 2">
    <name type="scientific">Dolichospermum flos-aquae UHCC 0037</name>
    <dbReference type="NCBI Taxonomy" id="2590026"/>
    <lineage>
        <taxon>Bacteria</taxon>
        <taxon>Bacillati</taxon>
        <taxon>Cyanobacteriota</taxon>
        <taxon>Cyanophyceae</taxon>
        <taxon>Nostocales</taxon>
        <taxon>Aphanizomenonaceae</taxon>
        <taxon>Dolichospermum</taxon>
    </lineage>
</organism>
<evidence type="ECO:0000313" key="2">
    <source>
        <dbReference type="Proteomes" id="UP001517388"/>
    </source>
</evidence>
<reference evidence="2" key="1">
    <citation type="journal article" date="2020" name="Toxins">
        <title>Phylogenomic Analysis of Secondary Metabolism in the Toxic Cyanobacterial Genera Anabaena, Dolichospermum and Aphanizomenon.</title>
        <authorList>
            <person name="Oesterholm J."/>
            <person name="Popin R.V."/>
            <person name="Fewer D.P."/>
            <person name="Sivonen K."/>
        </authorList>
    </citation>
    <scope>NUCLEOTIDE SEQUENCE [LARGE SCALE GENOMIC DNA]</scope>
    <source>
        <strain evidence="2">UHCC 0037</strain>
    </source>
</reference>
<dbReference type="EMBL" id="VILF01000003">
    <property type="protein sequence ID" value="MTJ44040.1"/>
    <property type="molecule type" value="Genomic_DNA"/>
</dbReference>
<proteinExistence type="predicted"/>